<name>A0A498NZ04_LABRO</name>
<gene>
    <name evidence="1" type="ORF">ROHU_002539</name>
</gene>
<organism evidence="1 2">
    <name type="scientific">Labeo rohita</name>
    <name type="common">Indian major carp</name>
    <name type="synonym">Cyprinus rohita</name>
    <dbReference type="NCBI Taxonomy" id="84645"/>
    <lineage>
        <taxon>Eukaryota</taxon>
        <taxon>Metazoa</taxon>
        <taxon>Chordata</taxon>
        <taxon>Craniata</taxon>
        <taxon>Vertebrata</taxon>
        <taxon>Euteleostomi</taxon>
        <taxon>Actinopterygii</taxon>
        <taxon>Neopterygii</taxon>
        <taxon>Teleostei</taxon>
        <taxon>Ostariophysi</taxon>
        <taxon>Cypriniformes</taxon>
        <taxon>Cyprinidae</taxon>
        <taxon>Labeoninae</taxon>
        <taxon>Labeonini</taxon>
        <taxon>Labeo</taxon>
    </lineage>
</organism>
<dbReference type="PANTHER" id="PTHR33104:SF2">
    <property type="entry name" value="CXC3 LIKE CYSTEINE CLUSTER DOMAIN-CONTAINING PROTEIN"/>
    <property type="match status" value="1"/>
</dbReference>
<reference evidence="1 2" key="1">
    <citation type="submission" date="2018-03" db="EMBL/GenBank/DDBJ databases">
        <title>Draft genome sequence of Rohu Carp (Labeo rohita).</title>
        <authorList>
            <person name="Das P."/>
            <person name="Kushwaha B."/>
            <person name="Joshi C.G."/>
            <person name="Kumar D."/>
            <person name="Nagpure N.S."/>
            <person name="Sahoo L."/>
            <person name="Das S.P."/>
            <person name="Bit A."/>
            <person name="Patnaik S."/>
            <person name="Meher P.K."/>
            <person name="Jayasankar P."/>
            <person name="Koringa P.G."/>
            <person name="Patel N.V."/>
            <person name="Hinsu A.T."/>
            <person name="Kumar R."/>
            <person name="Pandey M."/>
            <person name="Agarwal S."/>
            <person name="Srivastava S."/>
            <person name="Singh M."/>
            <person name="Iquebal M.A."/>
            <person name="Jaiswal S."/>
            <person name="Angadi U.B."/>
            <person name="Kumar N."/>
            <person name="Raza M."/>
            <person name="Shah T.M."/>
            <person name="Rai A."/>
            <person name="Jena J.K."/>
        </authorList>
    </citation>
    <scope>NUCLEOTIDE SEQUENCE [LARGE SCALE GENOMIC DNA]</scope>
    <source>
        <strain evidence="1">DASCIFA01</strain>
        <tissue evidence="1">Testis</tissue>
    </source>
</reference>
<dbReference type="PANTHER" id="PTHR33104">
    <property type="entry name" value="SI:DKEY-29D5.2"/>
    <property type="match status" value="1"/>
</dbReference>
<evidence type="ECO:0000313" key="1">
    <source>
        <dbReference type="EMBL" id="RXN36899.1"/>
    </source>
</evidence>
<proteinExistence type="predicted"/>
<keyword evidence="2" id="KW-1185">Reference proteome</keyword>
<dbReference type="EMBL" id="QBIY01006788">
    <property type="protein sequence ID" value="RXN36899.1"/>
    <property type="molecule type" value="Genomic_DNA"/>
</dbReference>
<comment type="caution">
    <text evidence="1">The sequence shown here is derived from an EMBL/GenBank/DDBJ whole genome shotgun (WGS) entry which is preliminary data.</text>
</comment>
<dbReference type="AlphaFoldDB" id="A0A498NZ04"/>
<evidence type="ECO:0000313" key="2">
    <source>
        <dbReference type="Proteomes" id="UP000290572"/>
    </source>
</evidence>
<accession>A0A498NZ04</accession>
<sequence>MQAQTLFHQDLFHSFEAMKTAAPGMSVKAFTAMLDQRTKQFGRRYYRFCKNEDPGFFDGVFLAQDSEVSNFVEEVRVAVKSTVEKILEVTGSLKKMQDQLHCCDDMLKQWVVDVKQWASSDRNKRCQKIAQEKKHLLEEIQRYNQHPDGDPVDTKSVVQKLFRRCRHYHQEEAF</sequence>
<dbReference type="Proteomes" id="UP000290572">
    <property type="component" value="Unassembled WGS sequence"/>
</dbReference>
<protein>
    <submittedName>
        <fullName evidence="1">Uncharacterized protein</fullName>
    </submittedName>
</protein>
<dbReference type="STRING" id="84645.A0A498NZ04"/>